<reference evidence="3" key="1">
    <citation type="journal article" date="2023" name="Proc. Natl. Acad. Sci. U.S.A.">
        <title>Genomic and structural basis for evolution of tropane alkaloid biosynthesis.</title>
        <authorList>
            <person name="Wanga Y.-J."/>
            <person name="Taina T."/>
            <person name="Yua J.-Y."/>
            <person name="Lia J."/>
            <person name="Xua B."/>
            <person name="Chenc J."/>
            <person name="D'Auriad J.C."/>
            <person name="Huanga J.-P."/>
            <person name="Huanga S.-X."/>
        </authorList>
    </citation>
    <scope>NUCLEOTIDE SEQUENCE [LARGE SCALE GENOMIC DNA]</scope>
    <source>
        <strain evidence="3">cv. KIB-2019</strain>
    </source>
</reference>
<organism evidence="2 3">
    <name type="scientific">Anisodus acutangulus</name>
    <dbReference type="NCBI Taxonomy" id="402998"/>
    <lineage>
        <taxon>Eukaryota</taxon>
        <taxon>Viridiplantae</taxon>
        <taxon>Streptophyta</taxon>
        <taxon>Embryophyta</taxon>
        <taxon>Tracheophyta</taxon>
        <taxon>Spermatophyta</taxon>
        <taxon>Magnoliopsida</taxon>
        <taxon>eudicotyledons</taxon>
        <taxon>Gunneridae</taxon>
        <taxon>Pentapetalae</taxon>
        <taxon>asterids</taxon>
        <taxon>lamiids</taxon>
        <taxon>Solanales</taxon>
        <taxon>Solanaceae</taxon>
        <taxon>Solanoideae</taxon>
        <taxon>Hyoscyameae</taxon>
        <taxon>Anisodus</taxon>
    </lineage>
</organism>
<protein>
    <submittedName>
        <fullName evidence="2">Uncharacterized protein</fullName>
    </submittedName>
</protein>
<dbReference type="Proteomes" id="UP001152561">
    <property type="component" value="Unassembled WGS sequence"/>
</dbReference>
<comment type="caution">
    <text evidence="2">The sequence shown here is derived from an EMBL/GenBank/DDBJ whole genome shotgun (WGS) entry which is preliminary data.</text>
</comment>
<dbReference type="AlphaFoldDB" id="A0A9Q1L2W4"/>
<gene>
    <name evidence="2" type="ORF">K7X08_014964</name>
</gene>
<name>A0A9Q1L2W4_9SOLA</name>
<feature type="region of interest" description="Disordered" evidence="1">
    <location>
        <begin position="1"/>
        <end position="85"/>
    </location>
</feature>
<evidence type="ECO:0000256" key="1">
    <source>
        <dbReference type="SAM" id="MobiDB-lite"/>
    </source>
</evidence>
<dbReference type="EMBL" id="JAJAGQ010000023">
    <property type="protein sequence ID" value="KAJ8527513.1"/>
    <property type="molecule type" value="Genomic_DNA"/>
</dbReference>
<accession>A0A9Q1L2W4</accession>
<keyword evidence="3" id="KW-1185">Reference proteome</keyword>
<evidence type="ECO:0000313" key="3">
    <source>
        <dbReference type="Proteomes" id="UP001152561"/>
    </source>
</evidence>
<feature type="compositionally biased region" description="Low complexity" evidence="1">
    <location>
        <begin position="11"/>
        <end position="30"/>
    </location>
</feature>
<feature type="compositionally biased region" description="Low complexity" evidence="1">
    <location>
        <begin position="60"/>
        <end position="81"/>
    </location>
</feature>
<proteinExistence type="predicted"/>
<evidence type="ECO:0000313" key="2">
    <source>
        <dbReference type="EMBL" id="KAJ8527513.1"/>
    </source>
</evidence>
<sequence length="168" mass="17810">MSTHSLPVVDASNPSVPAAHAHSSAFALPPKVFHDTSHGSEGTSQPKKKKSKKGDTSIDTPLSTSTVSPPPRSTTTPMVSPNISPLPSPAFWAHESSGSPCLANALSLEGLLMLIVEKTELIVECDSLLGRIPSLEAKLFRIDAKLDQKEQGKEVSSQEVGQLHVELV</sequence>